<keyword evidence="2" id="KW-1185">Reference proteome</keyword>
<reference evidence="1 2" key="1">
    <citation type="submission" date="2016-11" db="EMBL/GenBank/DDBJ databases">
        <authorList>
            <person name="Jaros S."/>
            <person name="Januszkiewicz K."/>
            <person name="Wedrychowicz H."/>
        </authorList>
    </citation>
    <scope>NUCLEOTIDE SEQUENCE [LARGE SCALE GENOMIC DNA]</scope>
    <source>
        <strain evidence="1 2">GAS95</strain>
    </source>
</reference>
<dbReference type="Proteomes" id="UP000185151">
    <property type="component" value="Unassembled WGS sequence"/>
</dbReference>
<evidence type="ECO:0000313" key="2">
    <source>
        <dbReference type="Proteomes" id="UP000185151"/>
    </source>
</evidence>
<name>A0A1N6GV27_9BURK</name>
<sequence length="35" mass="3965">MAPTEFDNRPHLFFQMCMAAVTEQYLGTGLASWPC</sequence>
<protein>
    <submittedName>
        <fullName evidence="1">Uncharacterized protein</fullName>
    </submittedName>
</protein>
<evidence type="ECO:0000313" key="1">
    <source>
        <dbReference type="EMBL" id="SIO11374.1"/>
    </source>
</evidence>
<proteinExistence type="predicted"/>
<accession>A0A1N6GV27</accession>
<gene>
    <name evidence="1" type="ORF">SAMN05444165_0984</name>
</gene>
<dbReference type="EMBL" id="FSRU01000001">
    <property type="protein sequence ID" value="SIO11374.1"/>
    <property type="molecule type" value="Genomic_DNA"/>
</dbReference>
<organism evidence="1 2">
    <name type="scientific">Paraburkholderia phenazinium</name>
    <dbReference type="NCBI Taxonomy" id="60549"/>
    <lineage>
        <taxon>Bacteria</taxon>
        <taxon>Pseudomonadati</taxon>
        <taxon>Pseudomonadota</taxon>
        <taxon>Betaproteobacteria</taxon>
        <taxon>Burkholderiales</taxon>
        <taxon>Burkholderiaceae</taxon>
        <taxon>Paraburkholderia</taxon>
    </lineage>
</organism>
<dbReference type="AlphaFoldDB" id="A0A1N6GV27"/>